<keyword evidence="1" id="KW-1133">Transmembrane helix</keyword>
<accession>A0A4V3V0R9</accession>
<proteinExistence type="predicted"/>
<gene>
    <name evidence="2" type="ORF">E7811_04735</name>
</gene>
<feature type="transmembrane region" description="Helical" evidence="1">
    <location>
        <begin position="47"/>
        <end position="65"/>
    </location>
</feature>
<protein>
    <submittedName>
        <fullName evidence="2">Uncharacterized protein</fullName>
    </submittedName>
</protein>
<sequence length="111" mass="12392">MSNADLSEFYGRIARIEKARALGYGFEAEGTLGRSYYRKPRKRSRSIVAPVIFSLMCVIGMKGALHHQIGDAIYDARVERLMQGDGFERLGGYLMQADPATLFVSKKLSTL</sequence>
<dbReference type="OrthoDB" id="7866534at2"/>
<dbReference type="AlphaFoldDB" id="A0A4V3V0R9"/>
<name>A0A4V3V0R9_9RHOB</name>
<keyword evidence="1" id="KW-0472">Membrane</keyword>
<dbReference type="Proteomes" id="UP000309450">
    <property type="component" value="Unassembled WGS sequence"/>
</dbReference>
<evidence type="ECO:0000256" key="1">
    <source>
        <dbReference type="SAM" id="Phobius"/>
    </source>
</evidence>
<reference evidence="2 3" key="1">
    <citation type="submission" date="2019-04" db="EMBL/GenBank/DDBJ databases">
        <title>Draft genome sequence of Gemmobacter aestuarii sp. nov.</title>
        <authorList>
            <person name="Hameed A."/>
            <person name="Lin S.-Y."/>
            <person name="Shahina M."/>
            <person name="Lai W.-A."/>
            <person name="Young C.-C."/>
        </authorList>
    </citation>
    <scope>NUCLEOTIDE SEQUENCE [LARGE SCALE GENOMIC DNA]</scope>
    <source>
        <strain evidence="2 3">CC-PW-75</strain>
    </source>
</reference>
<keyword evidence="3" id="KW-1185">Reference proteome</keyword>
<evidence type="ECO:0000313" key="3">
    <source>
        <dbReference type="Proteomes" id="UP000309450"/>
    </source>
</evidence>
<evidence type="ECO:0000313" key="2">
    <source>
        <dbReference type="EMBL" id="THD85032.1"/>
    </source>
</evidence>
<keyword evidence="1" id="KW-0812">Transmembrane</keyword>
<comment type="caution">
    <text evidence="2">The sequence shown here is derived from an EMBL/GenBank/DDBJ whole genome shotgun (WGS) entry which is preliminary data.</text>
</comment>
<dbReference type="RefSeq" id="WP_136393409.1">
    <property type="nucleotide sequence ID" value="NZ_SSND01000001.1"/>
</dbReference>
<organism evidence="2 3">
    <name type="scientific">Aliigemmobacter aestuarii</name>
    <dbReference type="NCBI Taxonomy" id="1445661"/>
    <lineage>
        <taxon>Bacteria</taxon>
        <taxon>Pseudomonadati</taxon>
        <taxon>Pseudomonadota</taxon>
        <taxon>Alphaproteobacteria</taxon>
        <taxon>Rhodobacterales</taxon>
        <taxon>Paracoccaceae</taxon>
        <taxon>Aliigemmobacter</taxon>
    </lineage>
</organism>
<dbReference type="EMBL" id="SSND01000001">
    <property type="protein sequence ID" value="THD85032.1"/>
    <property type="molecule type" value="Genomic_DNA"/>
</dbReference>